<evidence type="ECO:0000313" key="2">
    <source>
        <dbReference type="Proteomes" id="UP001336835"/>
    </source>
</evidence>
<dbReference type="EMBL" id="JAZDQT010000001">
    <property type="protein sequence ID" value="MEE1945249.1"/>
    <property type="molecule type" value="Genomic_DNA"/>
</dbReference>
<accession>A0ABU7I7N9</accession>
<organism evidence="1 2">
    <name type="scientific">Pedobacter albus</name>
    <dbReference type="NCBI Taxonomy" id="3113905"/>
    <lineage>
        <taxon>Bacteria</taxon>
        <taxon>Pseudomonadati</taxon>
        <taxon>Bacteroidota</taxon>
        <taxon>Sphingobacteriia</taxon>
        <taxon>Sphingobacteriales</taxon>
        <taxon>Sphingobacteriaceae</taxon>
        <taxon>Pedobacter</taxon>
    </lineage>
</organism>
<evidence type="ECO:0000313" key="1">
    <source>
        <dbReference type="EMBL" id="MEE1945249.1"/>
    </source>
</evidence>
<protein>
    <recommendedName>
        <fullName evidence="3">Lipoprotein</fullName>
    </recommendedName>
</protein>
<evidence type="ECO:0008006" key="3">
    <source>
        <dbReference type="Google" id="ProtNLM"/>
    </source>
</evidence>
<keyword evidence="2" id="KW-1185">Reference proteome</keyword>
<sequence>MKKLLQYGLALTAMAILFLGQTGCQSFSGSGEKGEVVSNSQFQELKKQKTSDGKRVAVMGRVTVANSNLTLKMGSPTSMTVDDQEGKLIDFFDLYHGKGKNEFFLPADFTPKDLKLYDNDGKPHNYDEIVQLSFTMKRVTEVRPEQDPLTGAYVWKYEQLRIDPVK</sequence>
<dbReference type="Proteomes" id="UP001336835">
    <property type="component" value="Unassembled WGS sequence"/>
</dbReference>
<gene>
    <name evidence="1" type="ORF">VRU48_09025</name>
</gene>
<name>A0ABU7I7N9_9SPHI</name>
<proteinExistence type="predicted"/>
<dbReference type="RefSeq" id="WP_330107596.1">
    <property type="nucleotide sequence ID" value="NZ_JAZDQT010000001.1"/>
</dbReference>
<reference evidence="1 2" key="1">
    <citation type="submission" date="2024-01" db="EMBL/GenBank/DDBJ databases">
        <title>Pedobacter sp. nov., isolated from fresh soil.</title>
        <authorList>
            <person name="Le N.T.T."/>
        </authorList>
    </citation>
    <scope>NUCLEOTIDE SEQUENCE [LARGE SCALE GENOMIC DNA]</scope>
    <source>
        <strain evidence="1 2">KR3-3</strain>
    </source>
</reference>
<comment type="caution">
    <text evidence="1">The sequence shown here is derived from an EMBL/GenBank/DDBJ whole genome shotgun (WGS) entry which is preliminary data.</text>
</comment>